<dbReference type="GO" id="GO:0030674">
    <property type="term" value="F:protein-macromolecule adaptor activity"/>
    <property type="evidence" value="ECO:0007669"/>
    <property type="project" value="TreeGrafter"/>
</dbReference>
<dbReference type="Pfam" id="PF09470">
    <property type="entry name" value="Telethonin"/>
    <property type="match status" value="1"/>
</dbReference>
<dbReference type="GO" id="GO:0055008">
    <property type="term" value="P:cardiac muscle tissue morphogenesis"/>
    <property type="evidence" value="ECO:0007669"/>
    <property type="project" value="TreeGrafter"/>
</dbReference>
<dbReference type="GO" id="GO:0030240">
    <property type="term" value="P:skeletal muscle thin filament assembly"/>
    <property type="evidence" value="ECO:0007669"/>
    <property type="project" value="TreeGrafter"/>
</dbReference>
<dbReference type="GO" id="GO:0060048">
    <property type="term" value="P:cardiac muscle contraction"/>
    <property type="evidence" value="ECO:0007669"/>
    <property type="project" value="TreeGrafter"/>
</dbReference>
<evidence type="ECO:0008006" key="4">
    <source>
        <dbReference type="Google" id="ProtNLM"/>
    </source>
</evidence>
<proteinExistence type="predicted"/>
<dbReference type="InterPro" id="IPR023111">
    <property type="entry name" value="Titin-like_dom_sf"/>
</dbReference>
<evidence type="ECO:0000313" key="2">
    <source>
        <dbReference type="Ensembl" id="ENSSPUP00000009238.1"/>
    </source>
</evidence>
<dbReference type="GO" id="GO:0030018">
    <property type="term" value="C:Z disc"/>
    <property type="evidence" value="ECO:0007669"/>
    <property type="project" value="TreeGrafter"/>
</dbReference>
<accession>A0A8D0GJ81</accession>
<dbReference type="AlphaFoldDB" id="A0A8D0GJ81"/>
<dbReference type="PANTHER" id="PTHR15143:SF0">
    <property type="entry name" value="TELETHONIN"/>
    <property type="match status" value="1"/>
</dbReference>
<dbReference type="InterPro" id="IPR015667">
    <property type="entry name" value="Telethonin"/>
</dbReference>
<evidence type="ECO:0000313" key="3">
    <source>
        <dbReference type="Proteomes" id="UP000694392"/>
    </source>
</evidence>
<dbReference type="Gene3D" id="2.20.160.10">
    <property type="entry name" value="titin domain like"/>
    <property type="match status" value="1"/>
</dbReference>
<name>A0A8D0GJ81_SPHPU</name>
<feature type="compositionally biased region" description="Polar residues" evidence="1">
    <location>
        <begin position="159"/>
        <end position="170"/>
    </location>
</feature>
<dbReference type="PANTHER" id="PTHR15143">
    <property type="entry name" value="TELETHONIN"/>
    <property type="match status" value="1"/>
</dbReference>
<feature type="region of interest" description="Disordered" evidence="1">
    <location>
        <begin position="137"/>
        <end position="170"/>
    </location>
</feature>
<reference evidence="2" key="1">
    <citation type="submission" date="2025-08" db="UniProtKB">
        <authorList>
            <consortium name="Ensembl"/>
        </authorList>
    </citation>
    <scope>IDENTIFICATION</scope>
</reference>
<reference evidence="2" key="2">
    <citation type="submission" date="2025-09" db="UniProtKB">
        <authorList>
            <consortium name="Ensembl"/>
        </authorList>
    </citation>
    <scope>IDENTIFICATION</scope>
</reference>
<dbReference type="GO" id="GO:0031432">
    <property type="term" value="F:titin binding"/>
    <property type="evidence" value="ECO:0007669"/>
    <property type="project" value="TreeGrafter"/>
</dbReference>
<dbReference type="GO" id="GO:0055003">
    <property type="term" value="P:cardiac myofibril assembly"/>
    <property type="evidence" value="ECO:0007669"/>
    <property type="project" value="TreeGrafter"/>
</dbReference>
<dbReference type="Proteomes" id="UP000694392">
    <property type="component" value="Unplaced"/>
</dbReference>
<dbReference type="Ensembl" id="ENSSPUT00000009858.1">
    <property type="protein sequence ID" value="ENSSPUP00000009238.1"/>
    <property type="gene ID" value="ENSSPUG00000007186.1"/>
</dbReference>
<protein>
    <recommendedName>
        <fullName evidence="4">Telethonin</fullName>
    </recommendedName>
</protein>
<dbReference type="GO" id="GO:0035995">
    <property type="term" value="P:detection of muscle stretch"/>
    <property type="evidence" value="ECO:0007669"/>
    <property type="project" value="TreeGrafter"/>
</dbReference>
<dbReference type="GO" id="GO:0070080">
    <property type="term" value="F:titin Z domain binding"/>
    <property type="evidence" value="ECO:0007669"/>
    <property type="project" value="TreeGrafter"/>
</dbReference>
<dbReference type="GO" id="GO:0048769">
    <property type="term" value="P:sarcomerogenesis"/>
    <property type="evidence" value="ECO:0007669"/>
    <property type="project" value="TreeGrafter"/>
</dbReference>
<dbReference type="GeneTree" id="ENSGT00390000012014"/>
<dbReference type="GO" id="GO:0008307">
    <property type="term" value="F:structural constituent of muscle"/>
    <property type="evidence" value="ECO:0007669"/>
    <property type="project" value="TreeGrafter"/>
</dbReference>
<evidence type="ECO:0000256" key="1">
    <source>
        <dbReference type="SAM" id="MobiDB-lite"/>
    </source>
</evidence>
<sequence>MHGKSVVLRTAGALSAAELSCLVTEQDTAHKESFMAEWKDLSLSTRPEEGCSRSEVDTRRKETFRQQQETRIVVQRSPWGFLRLGRLGEPLRSYPLPYQRALPLPIFAPADLSAKAEREPSLSSTALTGLCPDRKDLAELTRELPPLTQPRKAGLPRSLSRSISQEAQRG</sequence>
<keyword evidence="3" id="KW-1185">Reference proteome</keyword>
<dbReference type="GO" id="GO:0003009">
    <property type="term" value="P:skeletal muscle contraction"/>
    <property type="evidence" value="ECO:0007669"/>
    <property type="project" value="TreeGrafter"/>
</dbReference>
<organism evidence="2 3">
    <name type="scientific">Sphenodon punctatus</name>
    <name type="common">Tuatara</name>
    <name type="synonym">Hatteria punctata</name>
    <dbReference type="NCBI Taxonomy" id="8508"/>
    <lineage>
        <taxon>Eukaryota</taxon>
        <taxon>Metazoa</taxon>
        <taxon>Chordata</taxon>
        <taxon>Craniata</taxon>
        <taxon>Vertebrata</taxon>
        <taxon>Euteleostomi</taxon>
        <taxon>Lepidosauria</taxon>
        <taxon>Sphenodontia</taxon>
        <taxon>Sphenodontidae</taxon>
        <taxon>Sphenodon</taxon>
    </lineage>
</organism>
<dbReference type="OMA" id="QCQAVVQ"/>
<dbReference type="GO" id="GO:0030241">
    <property type="term" value="P:skeletal muscle myosin thick filament assembly"/>
    <property type="evidence" value="ECO:0007669"/>
    <property type="project" value="TreeGrafter"/>
</dbReference>